<gene>
    <name evidence="2" type="ORF">M3P19_07060</name>
</gene>
<dbReference type="InterPro" id="IPR051781">
    <property type="entry name" value="Metallo-dep_Hydrolase"/>
</dbReference>
<dbReference type="InterPro" id="IPR032466">
    <property type="entry name" value="Metal_Hydrolase"/>
</dbReference>
<evidence type="ECO:0000259" key="1">
    <source>
        <dbReference type="Pfam" id="PF01979"/>
    </source>
</evidence>
<dbReference type="RefSeq" id="WP_249656951.1">
    <property type="nucleotide sequence ID" value="NZ_JAMFMA010000002.1"/>
</dbReference>
<dbReference type="PANTHER" id="PTHR43135:SF3">
    <property type="entry name" value="ALPHA-D-RIBOSE 1-METHYLPHOSPHONATE 5-TRIPHOSPHATE DIPHOSPHATASE"/>
    <property type="match status" value="1"/>
</dbReference>
<feature type="domain" description="Amidohydrolase-related" evidence="1">
    <location>
        <begin position="184"/>
        <end position="411"/>
    </location>
</feature>
<dbReference type="Gene3D" id="3.30.110.90">
    <property type="entry name" value="Amidohydrolase"/>
    <property type="match status" value="1"/>
</dbReference>
<keyword evidence="3" id="KW-1185">Reference proteome</keyword>
<protein>
    <submittedName>
        <fullName evidence="2">Amidohydrolase family protein</fullName>
    </submittedName>
</protein>
<evidence type="ECO:0000313" key="2">
    <source>
        <dbReference type="EMBL" id="MCL6273760.1"/>
    </source>
</evidence>
<comment type="caution">
    <text evidence="2">The sequence shown here is derived from an EMBL/GenBank/DDBJ whole genome shotgun (WGS) entry which is preliminary data.</text>
</comment>
<evidence type="ECO:0000313" key="3">
    <source>
        <dbReference type="Proteomes" id="UP001203607"/>
    </source>
</evidence>
<dbReference type="Gene3D" id="3.40.50.10910">
    <property type="entry name" value="Amidohydrolase"/>
    <property type="match status" value="1"/>
</dbReference>
<dbReference type="Gene3D" id="2.30.40.10">
    <property type="entry name" value="Urease, subunit C, domain 1"/>
    <property type="match status" value="1"/>
</dbReference>
<dbReference type="SUPFAM" id="SSF51338">
    <property type="entry name" value="Composite domain of metallo-dependent hydrolases"/>
    <property type="match status" value="1"/>
</dbReference>
<dbReference type="EMBL" id="JAMFMA010000002">
    <property type="protein sequence ID" value="MCL6273760.1"/>
    <property type="molecule type" value="Genomic_DNA"/>
</dbReference>
<dbReference type="Gene3D" id="1.20.58.520">
    <property type="entry name" value="Amidohydrolase"/>
    <property type="match status" value="1"/>
</dbReference>
<organism evidence="2 3">
    <name type="scientific">Flagellimonas spongiicola</name>
    <dbReference type="NCBI Taxonomy" id="2942208"/>
    <lineage>
        <taxon>Bacteria</taxon>
        <taxon>Pseudomonadati</taxon>
        <taxon>Bacteroidota</taxon>
        <taxon>Flavobacteriia</taxon>
        <taxon>Flavobacteriales</taxon>
        <taxon>Flavobacteriaceae</taxon>
        <taxon>Flagellimonas</taxon>
    </lineage>
</organism>
<sequence length="455" mass="50688">MRLSFLIILVGINTYSQTVSLEGVNIIDVLSGTINENQNILLNGEYIESIGSKPFVNARKRINLRGKYMIPGLWDMHVHLTNLGSSSFPLFVINGVTGVRDMGGDWNKLKTWQTQNSSNWPVIYSPGPILESKAFYQLVQTLMGPEFVKSRIPIDSEVDINKAIDSLYIEGIRFIKVRTVKDKATLSAITKACKVKGMRLVGHIEPNLDIVHALESGLFSVEHALFFQVLKASPSKRDSIIQAFKRNSPFFTPTLIATKATRLVDFRIKDSLPAAASEFVSPELDENWRVFDAIKALESPMQWDSLYTVFNNFSKKILNPSTLLAGTDLGVPGLLPGSSLHMELELMVNELGISNLNAIRAATINPCKALGITSKYGSISEGKIASILILNKNPLLDISHLKNIHIVINRGETIDKKMTLQLEKGIKKEIKVHKKEYQNNILIHLKDALKRMGVN</sequence>
<accession>A0ABT0PQT8</accession>
<dbReference type="Pfam" id="PF01979">
    <property type="entry name" value="Amidohydro_1"/>
    <property type="match status" value="1"/>
</dbReference>
<dbReference type="Proteomes" id="UP001203607">
    <property type="component" value="Unassembled WGS sequence"/>
</dbReference>
<name>A0ABT0PQT8_9FLAO</name>
<reference evidence="2 3" key="1">
    <citation type="submission" date="2022-05" db="EMBL/GenBank/DDBJ databases">
        <authorList>
            <person name="Park J.-S."/>
        </authorList>
    </citation>
    <scope>NUCLEOTIDE SEQUENCE [LARGE SCALE GENOMIC DNA]</scope>
    <source>
        <strain evidence="2 3">2012CJ35-5</strain>
    </source>
</reference>
<dbReference type="InterPro" id="IPR006680">
    <property type="entry name" value="Amidohydro-rel"/>
</dbReference>
<dbReference type="InterPro" id="IPR011059">
    <property type="entry name" value="Metal-dep_hydrolase_composite"/>
</dbReference>
<dbReference type="SUPFAM" id="SSF51556">
    <property type="entry name" value="Metallo-dependent hydrolases"/>
    <property type="match status" value="1"/>
</dbReference>
<proteinExistence type="predicted"/>
<dbReference type="PANTHER" id="PTHR43135">
    <property type="entry name" value="ALPHA-D-RIBOSE 1-METHYLPHOSPHONATE 5-TRIPHOSPHATE DIPHOSPHATASE"/>
    <property type="match status" value="1"/>
</dbReference>